<dbReference type="InterPro" id="IPR036236">
    <property type="entry name" value="Znf_C2H2_sf"/>
</dbReference>
<sequence length="101" mass="11480">ETPTLCQKYSQSFSQGSDLVTHDQLHDREKPHKCLVFGDLSAPPIPCSNGLLHLECEKSFSWSSHMICHQKIHTREQPYTCGECGKSFSQSSDLVVHQHFH</sequence>
<dbReference type="GO" id="GO:0008270">
    <property type="term" value="F:zinc ion binding"/>
    <property type="evidence" value="ECO:0007669"/>
    <property type="project" value="UniProtKB-KW"/>
</dbReference>
<feature type="non-terminal residue" evidence="9">
    <location>
        <position position="1"/>
    </location>
</feature>
<feature type="domain" description="C2H2-type" evidence="8">
    <location>
        <begin position="45"/>
        <end position="78"/>
    </location>
</feature>
<keyword evidence="6" id="KW-0539">Nucleus</keyword>
<proteinExistence type="predicted"/>
<dbReference type="PROSITE" id="PS50157">
    <property type="entry name" value="ZINC_FINGER_C2H2_2"/>
    <property type="match status" value="3"/>
</dbReference>
<dbReference type="Gene3D" id="3.30.160.60">
    <property type="entry name" value="Classic Zinc Finger"/>
    <property type="match status" value="3"/>
</dbReference>
<evidence type="ECO:0000256" key="5">
    <source>
        <dbReference type="ARBA" id="ARBA00022833"/>
    </source>
</evidence>
<protein>
    <submittedName>
        <fullName evidence="9">ZSCA2 protein</fullName>
    </submittedName>
</protein>
<dbReference type="InterPro" id="IPR013087">
    <property type="entry name" value="Znf_C2H2_type"/>
</dbReference>
<dbReference type="AlphaFoldDB" id="A0A7K7YPH8"/>
<organism evidence="9 10">
    <name type="scientific">Thryothorus ludovicianus</name>
    <name type="common">Carolina wren</name>
    <name type="synonym">Sylvia ludoviciana</name>
    <dbReference type="NCBI Taxonomy" id="74200"/>
    <lineage>
        <taxon>Eukaryota</taxon>
        <taxon>Metazoa</taxon>
        <taxon>Chordata</taxon>
        <taxon>Craniata</taxon>
        <taxon>Vertebrata</taxon>
        <taxon>Euteleostomi</taxon>
        <taxon>Archelosauria</taxon>
        <taxon>Archosauria</taxon>
        <taxon>Dinosauria</taxon>
        <taxon>Saurischia</taxon>
        <taxon>Theropoda</taxon>
        <taxon>Coelurosauria</taxon>
        <taxon>Aves</taxon>
        <taxon>Neognathae</taxon>
        <taxon>Neoaves</taxon>
        <taxon>Telluraves</taxon>
        <taxon>Australaves</taxon>
        <taxon>Passeriformes</taxon>
        <taxon>Certhiidae</taxon>
        <taxon>Troglodytinae</taxon>
        <taxon>Thryothorus</taxon>
    </lineage>
</organism>
<comment type="caution">
    <text evidence="9">The sequence shown here is derived from an EMBL/GenBank/DDBJ whole genome shotgun (WGS) entry which is preliminary data.</text>
</comment>
<keyword evidence="4 7" id="KW-0863">Zinc-finger</keyword>
<feature type="non-terminal residue" evidence="9">
    <location>
        <position position="101"/>
    </location>
</feature>
<dbReference type="FunFam" id="3.30.160.60:FF:000340">
    <property type="entry name" value="zinc finger protein 473 isoform X1"/>
    <property type="match status" value="1"/>
</dbReference>
<evidence type="ECO:0000313" key="9">
    <source>
        <dbReference type="EMBL" id="NXA79108.1"/>
    </source>
</evidence>
<dbReference type="PANTHER" id="PTHR23226">
    <property type="entry name" value="ZINC FINGER AND SCAN DOMAIN-CONTAINING"/>
    <property type="match status" value="1"/>
</dbReference>
<evidence type="ECO:0000256" key="4">
    <source>
        <dbReference type="ARBA" id="ARBA00022771"/>
    </source>
</evidence>
<evidence type="ECO:0000259" key="8">
    <source>
        <dbReference type="PROSITE" id="PS50157"/>
    </source>
</evidence>
<dbReference type="PANTHER" id="PTHR23226:SF416">
    <property type="entry name" value="FI01424P"/>
    <property type="match status" value="1"/>
</dbReference>
<gene>
    <name evidence="9" type="primary">Zscan2_1</name>
    <name evidence="9" type="ORF">THRLUD_R01466</name>
</gene>
<feature type="domain" description="C2H2-type" evidence="8">
    <location>
        <begin position="4"/>
        <end position="31"/>
    </location>
</feature>
<evidence type="ECO:0000256" key="2">
    <source>
        <dbReference type="ARBA" id="ARBA00022723"/>
    </source>
</evidence>
<keyword evidence="5" id="KW-0862">Zinc</keyword>
<evidence type="ECO:0000256" key="1">
    <source>
        <dbReference type="ARBA" id="ARBA00004123"/>
    </source>
</evidence>
<keyword evidence="10" id="KW-1185">Reference proteome</keyword>
<feature type="domain" description="C2H2-type" evidence="8">
    <location>
        <begin position="79"/>
        <end position="101"/>
    </location>
</feature>
<reference evidence="9 10" key="1">
    <citation type="submission" date="2019-09" db="EMBL/GenBank/DDBJ databases">
        <title>Bird 10,000 Genomes (B10K) Project - Family phase.</title>
        <authorList>
            <person name="Zhang G."/>
        </authorList>
    </citation>
    <scope>NUCLEOTIDE SEQUENCE [LARGE SCALE GENOMIC DNA]</scope>
    <source>
        <strain evidence="9">B10K-DU-001-68</strain>
        <tissue evidence="9">Muscle</tissue>
    </source>
</reference>
<dbReference type="EMBL" id="VZTB01010707">
    <property type="protein sequence ID" value="NXA79108.1"/>
    <property type="molecule type" value="Genomic_DNA"/>
</dbReference>
<dbReference type="Proteomes" id="UP000558509">
    <property type="component" value="Unassembled WGS sequence"/>
</dbReference>
<evidence type="ECO:0000313" key="10">
    <source>
        <dbReference type="Proteomes" id="UP000558509"/>
    </source>
</evidence>
<dbReference type="GO" id="GO:0005634">
    <property type="term" value="C:nucleus"/>
    <property type="evidence" value="ECO:0007669"/>
    <property type="project" value="UniProtKB-SubCell"/>
</dbReference>
<evidence type="ECO:0000256" key="6">
    <source>
        <dbReference type="ARBA" id="ARBA00023242"/>
    </source>
</evidence>
<keyword evidence="3" id="KW-0677">Repeat</keyword>
<dbReference type="SMART" id="SM00355">
    <property type="entry name" value="ZnF_C2H2"/>
    <property type="match status" value="2"/>
</dbReference>
<evidence type="ECO:0000256" key="7">
    <source>
        <dbReference type="PROSITE-ProRule" id="PRU00042"/>
    </source>
</evidence>
<dbReference type="PROSITE" id="PS00028">
    <property type="entry name" value="ZINC_FINGER_C2H2_1"/>
    <property type="match status" value="1"/>
</dbReference>
<dbReference type="SUPFAM" id="SSF57667">
    <property type="entry name" value="beta-beta-alpha zinc fingers"/>
    <property type="match status" value="2"/>
</dbReference>
<keyword evidence="2" id="KW-0479">Metal-binding</keyword>
<evidence type="ECO:0000256" key="3">
    <source>
        <dbReference type="ARBA" id="ARBA00022737"/>
    </source>
</evidence>
<name>A0A7K7YPH8_THRLU</name>
<dbReference type="FunFam" id="3.30.160.60:FF:000848">
    <property type="entry name" value="Zinc finger protein 35"/>
    <property type="match status" value="1"/>
</dbReference>
<dbReference type="GO" id="GO:0000981">
    <property type="term" value="F:DNA-binding transcription factor activity, RNA polymerase II-specific"/>
    <property type="evidence" value="ECO:0007669"/>
    <property type="project" value="TreeGrafter"/>
</dbReference>
<dbReference type="Pfam" id="PF00096">
    <property type="entry name" value="zf-C2H2"/>
    <property type="match status" value="1"/>
</dbReference>
<dbReference type="GO" id="GO:0000978">
    <property type="term" value="F:RNA polymerase II cis-regulatory region sequence-specific DNA binding"/>
    <property type="evidence" value="ECO:0007669"/>
    <property type="project" value="TreeGrafter"/>
</dbReference>
<accession>A0A7K7YPH8</accession>
<comment type="subcellular location">
    <subcellularLocation>
        <location evidence="1">Nucleus</location>
    </subcellularLocation>
</comment>